<dbReference type="GO" id="GO:0042910">
    <property type="term" value="F:xenobiotic transmembrane transporter activity"/>
    <property type="evidence" value="ECO:0007669"/>
    <property type="project" value="InterPro"/>
</dbReference>
<feature type="transmembrane region" description="Helical" evidence="9">
    <location>
        <begin position="222"/>
        <end position="245"/>
    </location>
</feature>
<proteinExistence type="inferred from homology"/>
<feature type="region of interest" description="Disordered" evidence="8">
    <location>
        <begin position="1"/>
        <end position="40"/>
    </location>
</feature>
<evidence type="ECO:0000256" key="2">
    <source>
        <dbReference type="ARBA" id="ARBA00010199"/>
    </source>
</evidence>
<comment type="caution">
    <text evidence="10">The sequence shown here is derived from an EMBL/GenBank/DDBJ whole genome shotgun (WGS) entry which is preliminary data.</text>
</comment>
<protein>
    <submittedName>
        <fullName evidence="10">MATE efflux family protein</fullName>
    </submittedName>
</protein>
<evidence type="ECO:0000256" key="1">
    <source>
        <dbReference type="ARBA" id="ARBA00004651"/>
    </source>
</evidence>
<keyword evidence="6 9" id="KW-1133">Transmembrane helix</keyword>
<comment type="subcellular location">
    <subcellularLocation>
        <location evidence="1">Cell membrane</location>
        <topology evidence="1">Multi-pass membrane protein</topology>
    </subcellularLocation>
</comment>
<feature type="transmembrane region" description="Helical" evidence="9">
    <location>
        <begin position="441"/>
        <end position="459"/>
    </location>
</feature>
<dbReference type="PATRIC" id="fig|883067.3.peg.384"/>
<dbReference type="RefSeq" id="WP_016442029.1">
    <property type="nucleotide sequence ID" value="NZ_KE150262.1"/>
</dbReference>
<dbReference type="EMBL" id="AGWM01000004">
    <property type="protein sequence ID" value="EPD27827.1"/>
    <property type="molecule type" value="Genomic_DNA"/>
</dbReference>
<dbReference type="NCBIfam" id="TIGR00797">
    <property type="entry name" value="matE"/>
    <property type="match status" value="1"/>
</dbReference>
<feature type="transmembrane region" description="Helical" evidence="9">
    <location>
        <begin position="166"/>
        <end position="187"/>
    </location>
</feature>
<dbReference type="HOGENOM" id="CLU_012893_16_3_11"/>
<feature type="compositionally biased region" description="Low complexity" evidence="8">
    <location>
        <begin position="26"/>
        <end position="39"/>
    </location>
</feature>
<keyword evidence="7 9" id="KW-0472">Membrane</keyword>
<keyword evidence="3" id="KW-0813">Transport</keyword>
<evidence type="ECO:0000256" key="6">
    <source>
        <dbReference type="ARBA" id="ARBA00022989"/>
    </source>
</evidence>
<evidence type="ECO:0000256" key="5">
    <source>
        <dbReference type="ARBA" id="ARBA00022692"/>
    </source>
</evidence>
<evidence type="ECO:0000313" key="10">
    <source>
        <dbReference type="EMBL" id="EPD27827.1"/>
    </source>
</evidence>
<keyword evidence="11" id="KW-1185">Reference proteome</keyword>
<dbReference type="STRING" id="59505.FB03_06465"/>
<dbReference type="Proteomes" id="UP000014393">
    <property type="component" value="Unassembled WGS sequence"/>
</dbReference>
<feature type="transmembrane region" description="Helical" evidence="9">
    <location>
        <begin position="124"/>
        <end position="146"/>
    </location>
</feature>
<dbReference type="GO" id="GO:0015297">
    <property type="term" value="F:antiporter activity"/>
    <property type="evidence" value="ECO:0007669"/>
    <property type="project" value="InterPro"/>
</dbReference>
<feature type="transmembrane region" description="Helical" evidence="9">
    <location>
        <begin position="380"/>
        <end position="401"/>
    </location>
</feature>
<accession>S2W5E2</accession>
<feature type="transmembrane region" description="Helical" evidence="9">
    <location>
        <begin position="199"/>
        <end position="216"/>
    </location>
</feature>
<dbReference type="PANTHER" id="PTHR42893">
    <property type="entry name" value="PROTEIN DETOXIFICATION 44, CHLOROPLASTIC-RELATED"/>
    <property type="match status" value="1"/>
</dbReference>
<sequence>MTTPEKHHDGPVGDRANSANKDESCTTDSGTTSSKTPTTKHAIDREIARLALPSLGSLLAEPLLVATDTVMVGHLGTGPLAGLALASTILTTLVGLCIFLAYATTSATARYVGAGRMKAALSQGMDGLWLAGTLGVLLGAILAIWAPQILAVFGAEGVVITEGARYLRFSAAGLPGMLVVLAATGTLRGLGNTTTPFKVSVLGALVNIPLNFVFIYPAGLGLAGAGIGTAAAQTVMGVVLTGVVVHHAREHHAPLAPRGVGVLRALHDSVPLIVRSAVLRVLILLQITGATQLGTEALAANQITMTIWNFASYGLDALAMAAQILVGQASGAGDESRLRTVLGRCLSRGMSVGAVLGAATVLTSPLIVRIMSTAGDVRWLAFWGLLVIAVFFPIASVAFILDGVLIGAGDLKTLAWMMFIPLALYGPMVLALLEWTSGQSGFIWLWIGYAGVCMNARALPMYLRVRGEKWVQLGSSS</sequence>
<evidence type="ECO:0000256" key="3">
    <source>
        <dbReference type="ARBA" id="ARBA00022448"/>
    </source>
</evidence>
<feature type="transmembrane region" description="Helical" evidence="9">
    <location>
        <begin position="80"/>
        <end position="103"/>
    </location>
</feature>
<organism evidence="10 11">
    <name type="scientific">Actinotignum schaalii FB123-CNA-2</name>
    <dbReference type="NCBI Taxonomy" id="883067"/>
    <lineage>
        <taxon>Bacteria</taxon>
        <taxon>Bacillati</taxon>
        <taxon>Actinomycetota</taxon>
        <taxon>Actinomycetes</taxon>
        <taxon>Actinomycetales</taxon>
        <taxon>Actinomycetaceae</taxon>
        <taxon>Actinotignum</taxon>
    </lineage>
</organism>
<dbReference type="InterPro" id="IPR048279">
    <property type="entry name" value="MdtK-like"/>
</dbReference>
<dbReference type="GO" id="GO:0005886">
    <property type="term" value="C:plasma membrane"/>
    <property type="evidence" value="ECO:0007669"/>
    <property type="project" value="UniProtKB-SubCell"/>
</dbReference>
<dbReference type="Pfam" id="PF01554">
    <property type="entry name" value="MatE"/>
    <property type="match status" value="2"/>
</dbReference>
<keyword evidence="4" id="KW-1003">Cell membrane</keyword>
<comment type="similarity">
    <text evidence="2">Belongs to the multi antimicrobial extrusion (MATE) (TC 2.A.66.1) family.</text>
</comment>
<dbReference type="AlphaFoldDB" id="S2W5E2"/>
<name>S2W5E2_9ACTO</name>
<dbReference type="eggNOG" id="COG0534">
    <property type="taxonomic scope" value="Bacteria"/>
</dbReference>
<evidence type="ECO:0000256" key="9">
    <source>
        <dbReference type="SAM" id="Phobius"/>
    </source>
</evidence>
<evidence type="ECO:0000256" key="7">
    <source>
        <dbReference type="ARBA" id="ARBA00023136"/>
    </source>
</evidence>
<dbReference type="InterPro" id="IPR044644">
    <property type="entry name" value="DinF-like"/>
</dbReference>
<dbReference type="PANTHER" id="PTHR42893:SF46">
    <property type="entry name" value="PROTEIN DETOXIFICATION 44, CHLOROPLASTIC"/>
    <property type="match status" value="1"/>
</dbReference>
<reference evidence="10 11" key="1">
    <citation type="submission" date="2013-05" db="EMBL/GenBank/DDBJ databases">
        <title>The Genome Sequence of Actinobaculum schaalii FB123-CNA2.</title>
        <authorList>
            <consortium name="The Broad Institute Genomics Platform"/>
            <person name="Earl A."/>
            <person name="Ward D."/>
            <person name="Feldgarden M."/>
            <person name="Gevers D."/>
            <person name="Saerens B."/>
            <person name="Vaneechoutte M."/>
            <person name="Walker B."/>
            <person name="Young S."/>
            <person name="Zeng Q."/>
            <person name="Gargeya S."/>
            <person name="Fitzgerald M."/>
            <person name="Haas B."/>
            <person name="Abouelleil A."/>
            <person name="Allen A.W."/>
            <person name="Alvarado L."/>
            <person name="Arachchi H.M."/>
            <person name="Berlin A.M."/>
            <person name="Chapman S.B."/>
            <person name="Gainer-Dewar J."/>
            <person name="Goldberg J."/>
            <person name="Griggs A."/>
            <person name="Gujja S."/>
            <person name="Hansen M."/>
            <person name="Howarth C."/>
            <person name="Imamovic A."/>
            <person name="Ireland A."/>
            <person name="Larimer J."/>
            <person name="McCowan C."/>
            <person name="Murphy C."/>
            <person name="Pearson M."/>
            <person name="Poon T.W."/>
            <person name="Priest M."/>
            <person name="Roberts A."/>
            <person name="Saif S."/>
            <person name="Shea T."/>
            <person name="Sisk P."/>
            <person name="Sykes S."/>
            <person name="Wortman J."/>
            <person name="Nusbaum C."/>
            <person name="Birren B."/>
        </authorList>
    </citation>
    <scope>NUCLEOTIDE SEQUENCE [LARGE SCALE GENOMIC DNA]</scope>
    <source>
        <strain evidence="10 11">FB123-CNA-2</strain>
    </source>
</reference>
<gene>
    <name evidence="10" type="ORF">HMPREF9237_00385</name>
</gene>
<dbReference type="InterPro" id="IPR002528">
    <property type="entry name" value="MATE_fam"/>
</dbReference>
<dbReference type="PIRSF" id="PIRSF006603">
    <property type="entry name" value="DinF"/>
    <property type="match status" value="1"/>
</dbReference>
<feature type="transmembrane region" description="Helical" evidence="9">
    <location>
        <begin position="413"/>
        <end position="435"/>
    </location>
</feature>
<keyword evidence="5 9" id="KW-0812">Transmembrane</keyword>
<feature type="compositionally biased region" description="Basic and acidic residues" evidence="8">
    <location>
        <begin position="1"/>
        <end position="12"/>
    </location>
</feature>
<evidence type="ECO:0000256" key="4">
    <source>
        <dbReference type="ARBA" id="ARBA00022475"/>
    </source>
</evidence>
<evidence type="ECO:0000313" key="11">
    <source>
        <dbReference type="Proteomes" id="UP000014393"/>
    </source>
</evidence>
<evidence type="ECO:0000256" key="8">
    <source>
        <dbReference type="SAM" id="MobiDB-lite"/>
    </source>
</evidence>
<feature type="transmembrane region" description="Helical" evidence="9">
    <location>
        <begin position="345"/>
        <end position="368"/>
    </location>
</feature>